<sequence>MFAANELSPGEQLRDAIDRHVLMLARAAQTARPVIYRDLQCYIHVVRIDADTGAEIYLKGNPAPLKPEDLKLAPKIED</sequence>
<gene>
    <name evidence="1" type="ORF">GJ700_12495</name>
</gene>
<dbReference type="RefSeq" id="WP_154374198.1">
    <property type="nucleotide sequence ID" value="NZ_WKJJ01000007.1"/>
</dbReference>
<name>A0A7X2IMF1_9BURK</name>
<evidence type="ECO:0000313" key="2">
    <source>
        <dbReference type="Proteomes" id="UP000446768"/>
    </source>
</evidence>
<evidence type="ECO:0000313" key="1">
    <source>
        <dbReference type="EMBL" id="MRV72529.1"/>
    </source>
</evidence>
<comment type="caution">
    <text evidence="1">The sequence shown here is derived from an EMBL/GenBank/DDBJ whole genome shotgun (WGS) entry which is preliminary data.</text>
</comment>
<keyword evidence="2" id="KW-1185">Reference proteome</keyword>
<accession>A0A7X2IMF1</accession>
<reference evidence="1 2" key="1">
    <citation type="submission" date="2019-11" db="EMBL/GenBank/DDBJ databases">
        <title>Novel species isolated from a subtropical stream in China.</title>
        <authorList>
            <person name="Lu H."/>
        </authorList>
    </citation>
    <scope>NUCLEOTIDE SEQUENCE [LARGE SCALE GENOMIC DNA]</scope>
    <source>
        <strain evidence="1 2">FT92W</strain>
    </source>
</reference>
<dbReference type="EMBL" id="WKJJ01000007">
    <property type="protein sequence ID" value="MRV72529.1"/>
    <property type="molecule type" value="Genomic_DNA"/>
</dbReference>
<protein>
    <submittedName>
        <fullName evidence="1">Uncharacterized protein</fullName>
    </submittedName>
</protein>
<dbReference type="Proteomes" id="UP000446768">
    <property type="component" value="Unassembled WGS sequence"/>
</dbReference>
<dbReference type="AlphaFoldDB" id="A0A7X2IMF1"/>
<organism evidence="1 2">
    <name type="scientific">Pseudoduganella rivuli</name>
    <dbReference type="NCBI Taxonomy" id="2666085"/>
    <lineage>
        <taxon>Bacteria</taxon>
        <taxon>Pseudomonadati</taxon>
        <taxon>Pseudomonadota</taxon>
        <taxon>Betaproteobacteria</taxon>
        <taxon>Burkholderiales</taxon>
        <taxon>Oxalobacteraceae</taxon>
        <taxon>Telluria group</taxon>
        <taxon>Pseudoduganella</taxon>
    </lineage>
</organism>
<proteinExistence type="predicted"/>